<keyword evidence="3 8" id="KW-0732">Signal</keyword>
<dbReference type="InterPro" id="IPR036116">
    <property type="entry name" value="FN3_sf"/>
</dbReference>
<keyword evidence="7" id="KW-0325">Glycoprotein</keyword>
<dbReference type="GO" id="GO:0009897">
    <property type="term" value="C:external side of plasma membrane"/>
    <property type="evidence" value="ECO:0007669"/>
    <property type="project" value="TreeGrafter"/>
</dbReference>
<evidence type="ECO:0000256" key="3">
    <source>
        <dbReference type="ARBA" id="ARBA00022729"/>
    </source>
</evidence>
<dbReference type="EMBL" id="JAERUA010000006">
    <property type="protein sequence ID" value="KAI1898194.1"/>
    <property type="molecule type" value="Genomic_DNA"/>
</dbReference>
<evidence type="ECO:0000313" key="11">
    <source>
        <dbReference type="Proteomes" id="UP000829720"/>
    </source>
</evidence>
<dbReference type="InterPro" id="IPR048651">
    <property type="entry name" value="CRLF2-like_D1"/>
</dbReference>
<evidence type="ECO:0000313" key="10">
    <source>
        <dbReference type="EMBL" id="KAI1898194.1"/>
    </source>
</evidence>
<keyword evidence="6" id="KW-0675">Receptor</keyword>
<dbReference type="InterPro" id="IPR003531">
    <property type="entry name" value="Hempt_rcpt_S_F1_CS"/>
</dbReference>
<evidence type="ECO:0000256" key="2">
    <source>
        <dbReference type="ARBA" id="ARBA00022692"/>
    </source>
</evidence>
<reference evidence="10" key="1">
    <citation type="submission" date="2021-01" db="EMBL/GenBank/DDBJ databases">
        <authorList>
            <person name="Zahm M."/>
            <person name="Roques C."/>
            <person name="Cabau C."/>
            <person name="Klopp C."/>
            <person name="Donnadieu C."/>
            <person name="Jouanno E."/>
            <person name="Lampietro C."/>
            <person name="Louis A."/>
            <person name="Herpin A."/>
            <person name="Echchiki A."/>
            <person name="Berthelot C."/>
            <person name="Parey E."/>
            <person name="Roest-Crollius H."/>
            <person name="Braasch I."/>
            <person name="Postlethwait J."/>
            <person name="Bobe J."/>
            <person name="Montfort J."/>
            <person name="Bouchez O."/>
            <person name="Begum T."/>
            <person name="Mejri S."/>
            <person name="Adams A."/>
            <person name="Chen W.-J."/>
            <person name="Guiguen Y."/>
        </authorList>
    </citation>
    <scope>NUCLEOTIDE SEQUENCE</scope>
    <source>
        <tissue evidence="10">Blood</tissue>
    </source>
</reference>
<evidence type="ECO:0000256" key="1">
    <source>
        <dbReference type="ARBA" id="ARBA00004479"/>
    </source>
</evidence>
<protein>
    <recommendedName>
        <fullName evidence="9">Fibronectin type-III domain-containing protein</fullName>
    </recommendedName>
</protein>
<dbReference type="GO" id="GO:0004896">
    <property type="term" value="F:cytokine receptor activity"/>
    <property type="evidence" value="ECO:0007669"/>
    <property type="project" value="InterPro"/>
</dbReference>
<dbReference type="Gene3D" id="2.60.40.10">
    <property type="entry name" value="Immunoglobulins"/>
    <property type="match status" value="2"/>
</dbReference>
<evidence type="ECO:0000259" key="9">
    <source>
        <dbReference type="PROSITE" id="PS50853"/>
    </source>
</evidence>
<dbReference type="Proteomes" id="UP000829720">
    <property type="component" value="Unassembled WGS sequence"/>
</dbReference>
<feature type="signal peptide" evidence="8">
    <location>
        <begin position="1"/>
        <end position="20"/>
    </location>
</feature>
<dbReference type="SUPFAM" id="SSF49265">
    <property type="entry name" value="Fibronectin type III"/>
    <property type="match status" value="2"/>
</dbReference>
<feature type="domain" description="Fibronectin type-III" evidence="9">
    <location>
        <begin position="119"/>
        <end position="222"/>
    </location>
</feature>
<dbReference type="OrthoDB" id="8942047at2759"/>
<name>A0A8T3DQT4_9TELE</name>
<dbReference type="PROSITE" id="PS50853">
    <property type="entry name" value="FN3"/>
    <property type="match status" value="1"/>
</dbReference>
<dbReference type="InterPro" id="IPR003961">
    <property type="entry name" value="FN3_dom"/>
</dbReference>
<keyword evidence="2" id="KW-0812">Transmembrane</keyword>
<comment type="subcellular location">
    <subcellularLocation>
        <location evidence="1">Membrane</location>
        <topology evidence="1">Single-pass type I membrane protein</topology>
    </subcellularLocation>
</comment>
<dbReference type="PROSITE" id="PS01355">
    <property type="entry name" value="HEMATOPO_REC_S_F1"/>
    <property type="match status" value="1"/>
</dbReference>
<dbReference type="PANTHER" id="PTHR23037">
    <property type="entry name" value="CYTOKINE RECEPTOR"/>
    <property type="match status" value="1"/>
</dbReference>
<feature type="chain" id="PRO_5035848399" description="Fibronectin type-III domain-containing protein" evidence="8">
    <location>
        <begin position="21"/>
        <end position="249"/>
    </location>
</feature>
<sequence length="249" mass="28813">MAEMQAAALVMALMLNGANGDFSIPNVSCLIINLEYINCMWVEQGIPEFNYTFHSRHSQREAYRECPVYLVRDGRAVGCRLLYEKGIKFRRLRTRLTTNSSSSERQQEIDLQDLVKLDPPQGLYLELEEGTHNSLLWLHWRPSCPSACVESQVRYRHIRGLRGDDQWKVTLPIMGYSFTPPFFSPGELFEFQVRMRVPDSCSQSKYWSDWSTPVAWLPTQHPNRAGFHPLKPWSTVYWLVLAVLSILIG</sequence>
<dbReference type="AlphaFoldDB" id="A0A8T3DQT4"/>
<proteinExistence type="predicted"/>
<keyword evidence="4" id="KW-1133">Transmembrane helix</keyword>
<dbReference type="PANTHER" id="PTHR23037:SF47">
    <property type="entry name" value="INTERLEUKIN 2 RECEPTOR SUBUNIT GAMMA"/>
    <property type="match status" value="1"/>
</dbReference>
<evidence type="ECO:0000256" key="7">
    <source>
        <dbReference type="ARBA" id="ARBA00023180"/>
    </source>
</evidence>
<keyword evidence="11" id="KW-1185">Reference proteome</keyword>
<comment type="caution">
    <text evidence="10">The sequence shown here is derived from an EMBL/GenBank/DDBJ whole genome shotgun (WGS) entry which is preliminary data.</text>
</comment>
<evidence type="ECO:0000256" key="6">
    <source>
        <dbReference type="ARBA" id="ARBA00023170"/>
    </source>
</evidence>
<gene>
    <name evidence="10" type="ORF">AGOR_G00069840</name>
</gene>
<evidence type="ECO:0000256" key="5">
    <source>
        <dbReference type="ARBA" id="ARBA00023136"/>
    </source>
</evidence>
<dbReference type="Pfam" id="PF21604">
    <property type="entry name" value="CRLF2_D1"/>
    <property type="match status" value="1"/>
</dbReference>
<evidence type="ECO:0000256" key="8">
    <source>
        <dbReference type="SAM" id="SignalP"/>
    </source>
</evidence>
<evidence type="ECO:0000256" key="4">
    <source>
        <dbReference type="ARBA" id="ARBA00022989"/>
    </source>
</evidence>
<dbReference type="InterPro" id="IPR013783">
    <property type="entry name" value="Ig-like_fold"/>
</dbReference>
<keyword evidence="5" id="KW-0472">Membrane</keyword>
<organism evidence="10 11">
    <name type="scientific">Albula goreensis</name>
    <dbReference type="NCBI Taxonomy" id="1534307"/>
    <lineage>
        <taxon>Eukaryota</taxon>
        <taxon>Metazoa</taxon>
        <taxon>Chordata</taxon>
        <taxon>Craniata</taxon>
        <taxon>Vertebrata</taxon>
        <taxon>Euteleostomi</taxon>
        <taxon>Actinopterygii</taxon>
        <taxon>Neopterygii</taxon>
        <taxon>Teleostei</taxon>
        <taxon>Albuliformes</taxon>
        <taxon>Albulidae</taxon>
        <taxon>Albula</taxon>
    </lineage>
</organism>
<accession>A0A8T3DQT4</accession>